<dbReference type="Pfam" id="PF00275">
    <property type="entry name" value="EPSP_synthase"/>
    <property type="match status" value="1"/>
</dbReference>
<keyword evidence="9" id="KW-0961">Cell wall biogenesis/degradation</keyword>
<evidence type="ECO:0000256" key="12">
    <source>
        <dbReference type="ARBA" id="ARBA00039754"/>
    </source>
</evidence>
<dbReference type="Gene3D" id="3.65.10.10">
    <property type="entry name" value="Enolpyruvate transferase domain"/>
    <property type="match status" value="1"/>
</dbReference>
<evidence type="ECO:0000256" key="13">
    <source>
        <dbReference type="ARBA" id="ARBA00042443"/>
    </source>
</evidence>
<keyword evidence="8" id="KW-0131">Cell cycle</keyword>
<evidence type="ECO:0000256" key="8">
    <source>
        <dbReference type="ARBA" id="ARBA00023306"/>
    </source>
</evidence>
<evidence type="ECO:0000256" key="7">
    <source>
        <dbReference type="ARBA" id="ARBA00022984"/>
    </source>
</evidence>
<organism evidence="17">
    <name type="scientific">marine metagenome</name>
    <dbReference type="NCBI Taxonomy" id="408172"/>
    <lineage>
        <taxon>unclassified sequences</taxon>
        <taxon>metagenomes</taxon>
        <taxon>ecological metagenomes</taxon>
    </lineage>
</organism>
<comment type="similarity">
    <text evidence="10">Belongs to the EPSP synthase family. MurA subfamily.</text>
</comment>
<sequence>FKSAELMATDLRASVSLVLAALIAKGKTTINRIYHLDRGYEQIEKKLRKVGAKIRRIS</sequence>
<dbReference type="InterPro" id="IPR050068">
    <property type="entry name" value="MurA_subfamily"/>
</dbReference>
<evidence type="ECO:0000256" key="1">
    <source>
        <dbReference type="ARBA" id="ARBA00004496"/>
    </source>
</evidence>
<evidence type="ECO:0000256" key="14">
    <source>
        <dbReference type="ARBA" id="ARBA00042842"/>
    </source>
</evidence>
<dbReference type="GO" id="GO:0008760">
    <property type="term" value="F:UDP-N-acetylglucosamine 1-carboxyvinyltransferase activity"/>
    <property type="evidence" value="ECO:0007669"/>
    <property type="project" value="UniProtKB-EC"/>
</dbReference>
<dbReference type="PANTHER" id="PTHR43783">
    <property type="entry name" value="UDP-N-ACETYLGLUCOSAMINE 1-CARBOXYVINYLTRANSFERASE"/>
    <property type="match status" value="1"/>
</dbReference>
<dbReference type="AlphaFoldDB" id="A0A382U7J1"/>
<evidence type="ECO:0000256" key="3">
    <source>
        <dbReference type="ARBA" id="ARBA00022490"/>
    </source>
</evidence>
<evidence type="ECO:0000256" key="10">
    <source>
        <dbReference type="ARBA" id="ARBA00038367"/>
    </source>
</evidence>
<evidence type="ECO:0000313" key="17">
    <source>
        <dbReference type="EMBL" id="SVD29947.1"/>
    </source>
</evidence>
<dbReference type="InterPro" id="IPR036968">
    <property type="entry name" value="Enolpyruvate_Tfrase_sf"/>
</dbReference>
<dbReference type="EC" id="2.5.1.7" evidence="11"/>
<keyword evidence="5" id="KW-0808">Transferase</keyword>
<evidence type="ECO:0000256" key="2">
    <source>
        <dbReference type="ARBA" id="ARBA00004752"/>
    </source>
</evidence>
<dbReference type="GO" id="GO:0008360">
    <property type="term" value="P:regulation of cell shape"/>
    <property type="evidence" value="ECO:0007669"/>
    <property type="project" value="UniProtKB-KW"/>
</dbReference>
<evidence type="ECO:0000256" key="4">
    <source>
        <dbReference type="ARBA" id="ARBA00022618"/>
    </source>
</evidence>
<evidence type="ECO:0000256" key="6">
    <source>
        <dbReference type="ARBA" id="ARBA00022960"/>
    </source>
</evidence>
<dbReference type="GO" id="GO:0005737">
    <property type="term" value="C:cytoplasm"/>
    <property type="evidence" value="ECO:0007669"/>
    <property type="project" value="UniProtKB-SubCell"/>
</dbReference>
<dbReference type="SUPFAM" id="SSF55205">
    <property type="entry name" value="EPT/RTPC-like"/>
    <property type="match status" value="1"/>
</dbReference>
<evidence type="ECO:0000256" key="11">
    <source>
        <dbReference type="ARBA" id="ARBA00039108"/>
    </source>
</evidence>
<dbReference type="GO" id="GO:0071555">
    <property type="term" value="P:cell wall organization"/>
    <property type="evidence" value="ECO:0007669"/>
    <property type="project" value="UniProtKB-KW"/>
</dbReference>
<evidence type="ECO:0000256" key="9">
    <source>
        <dbReference type="ARBA" id="ARBA00023316"/>
    </source>
</evidence>
<feature type="non-terminal residue" evidence="17">
    <location>
        <position position="1"/>
    </location>
</feature>
<comment type="subcellular location">
    <subcellularLocation>
        <location evidence="1">Cytoplasm</location>
    </subcellularLocation>
</comment>
<dbReference type="InterPro" id="IPR001986">
    <property type="entry name" value="Enolpyruvate_Tfrase_dom"/>
</dbReference>
<evidence type="ECO:0000256" key="5">
    <source>
        <dbReference type="ARBA" id="ARBA00022679"/>
    </source>
</evidence>
<keyword evidence="4" id="KW-0132">Cell division</keyword>
<comment type="catalytic activity">
    <reaction evidence="15">
        <text>phosphoenolpyruvate + UDP-N-acetyl-alpha-D-glucosamine = UDP-N-acetyl-3-O-(1-carboxyvinyl)-alpha-D-glucosamine + phosphate</text>
        <dbReference type="Rhea" id="RHEA:18681"/>
        <dbReference type="ChEBI" id="CHEBI:43474"/>
        <dbReference type="ChEBI" id="CHEBI:57705"/>
        <dbReference type="ChEBI" id="CHEBI:58702"/>
        <dbReference type="ChEBI" id="CHEBI:68483"/>
        <dbReference type="EC" id="2.5.1.7"/>
    </reaction>
</comment>
<keyword evidence="7" id="KW-0573">Peptidoglycan synthesis</keyword>
<dbReference type="GO" id="GO:0051301">
    <property type="term" value="P:cell division"/>
    <property type="evidence" value="ECO:0007669"/>
    <property type="project" value="UniProtKB-KW"/>
</dbReference>
<dbReference type="PANTHER" id="PTHR43783:SF1">
    <property type="entry name" value="UDP-N-ACETYLGLUCOSAMINE 1-CARBOXYVINYLTRANSFERASE"/>
    <property type="match status" value="1"/>
</dbReference>
<comment type="pathway">
    <text evidence="2">Cell wall biogenesis; peptidoglycan biosynthesis.</text>
</comment>
<evidence type="ECO:0000259" key="16">
    <source>
        <dbReference type="Pfam" id="PF00275"/>
    </source>
</evidence>
<reference evidence="17" key="1">
    <citation type="submission" date="2018-05" db="EMBL/GenBank/DDBJ databases">
        <authorList>
            <person name="Lanie J.A."/>
            <person name="Ng W.-L."/>
            <person name="Kazmierczak K.M."/>
            <person name="Andrzejewski T.M."/>
            <person name="Davidsen T.M."/>
            <person name="Wayne K.J."/>
            <person name="Tettelin H."/>
            <person name="Glass J.I."/>
            <person name="Rusch D."/>
            <person name="Podicherti R."/>
            <person name="Tsui H.-C.T."/>
            <person name="Winkler M.E."/>
        </authorList>
    </citation>
    <scope>NUCLEOTIDE SEQUENCE</scope>
</reference>
<evidence type="ECO:0000256" key="15">
    <source>
        <dbReference type="ARBA" id="ARBA00047527"/>
    </source>
</evidence>
<feature type="domain" description="Enolpyruvate transferase" evidence="16">
    <location>
        <begin position="2"/>
        <end position="47"/>
    </location>
</feature>
<dbReference type="EMBL" id="UINC01141918">
    <property type="protein sequence ID" value="SVD29947.1"/>
    <property type="molecule type" value="Genomic_DNA"/>
</dbReference>
<keyword evidence="3" id="KW-0963">Cytoplasm</keyword>
<keyword evidence="6" id="KW-0133">Cell shape</keyword>
<protein>
    <recommendedName>
        <fullName evidence="12">UDP-N-acetylglucosamine 1-carboxyvinyltransferase</fullName>
        <ecNumber evidence="11">2.5.1.7</ecNumber>
    </recommendedName>
    <alternativeName>
        <fullName evidence="13">Enoylpyruvate transferase</fullName>
    </alternativeName>
    <alternativeName>
        <fullName evidence="14">UDP-N-acetylglucosamine enolpyruvyl transferase</fullName>
    </alternativeName>
</protein>
<gene>
    <name evidence="17" type="ORF">METZ01_LOCUS382801</name>
</gene>
<accession>A0A382U7J1</accession>
<dbReference type="GO" id="GO:0009252">
    <property type="term" value="P:peptidoglycan biosynthetic process"/>
    <property type="evidence" value="ECO:0007669"/>
    <property type="project" value="UniProtKB-KW"/>
</dbReference>
<proteinExistence type="inferred from homology"/>
<dbReference type="InterPro" id="IPR013792">
    <property type="entry name" value="RNA3'P_cycl/enolpyr_Trfase_a/b"/>
</dbReference>
<name>A0A382U7J1_9ZZZZ</name>